<evidence type="ECO:0000313" key="4">
    <source>
        <dbReference type="EMBL" id="EKX53299.1"/>
    </source>
</evidence>
<dbReference type="eggNOG" id="KOG4472">
    <property type="taxonomic scope" value="Eukaryota"/>
</dbReference>
<evidence type="ECO:0000313" key="5">
    <source>
        <dbReference type="EnsemblProtists" id="EKX53299"/>
    </source>
</evidence>
<evidence type="ECO:0000256" key="3">
    <source>
        <dbReference type="PROSITE-ProRule" id="PRU00339"/>
    </source>
</evidence>
<dbReference type="HOGENOM" id="CLU_415316_0_0_1"/>
<dbReference type="InterPro" id="IPR002685">
    <property type="entry name" value="Glyco_trans_15"/>
</dbReference>
<dbReference type="AlphaFoldDB" id="L1JYB0"/>
<dbReference type="InterPro" id="IPR029044">
    <property type="entry name" value="Nucleotide-diphossugar_trans"/>
</dbReference>
<dbReference type="Gene3D" id="1.25.40.10">
    <property type="entry name" value="Tetratricopeptide repeat domain"/>
    <property type="match status" value="1"/>
</dbReference>
<dbReference type="Proteomes" id="UP000011087">
    <property type="component" value="Unassembled WGS sequence"/>
</dbReference>
<dbReference type="EnsemblProtists" id="EKX53299">
    <property type="protein sequence ID" value="EKX53299"/>
    <property type="gene ID" value="GUITHDRAFT_101003"/>
</dbReference>
<dbReference type="SUPFAM" id="SSF53448">
    <property type="entry name" value="Nucleotide-diphospho-sugar transferases"/>
    <property type="match status" value="1"/>
</dbReference>
<reference evidence="4 6" key="1">
    <citation type="journal article" date="2012" name="Nature">
        <title>Algal genomes reveal evolutionary mosaicism and the fate of nucleomorphs.</title>
        <authorList>
            <consortium name="DOE Joint Genome Institute"/>
            <person name="Curtis B.A."/>
            <person name="Tanifuji G."/>
            <person name="Burki F."/>
            <person name="Gruber A."/>
            <person name="Irimia M."/>
            <person name="Maruyama S."/>
            <person name="Arias M.C."/>
            <person name="Ball S.G."/>
            <person name="Gile G.H."/>
            <person name="Hirakawa Y."/>
            <person name="Hopkins J.F."/>
            <person name="Kuo A."/>
            <person name="Rensing S.A."/>
            <person name="Schmutz J."/>
            <person name="Symeonidi A."/>
            <person name="Elias M."/>
            <person name="Eveleigh R.J."/>
            <person name="Herman E.K."/>
            <person name="Klute M.J."/>
            <person name="Nakayama T."/>
            <person name="Obornik M."/>
            <person name="Reyes-Prieto A."/>
            <person name="Armbrust E.V."/>
            <person name="Aves S.J."/>
            <person name="Beiko R.G."/>
            <person name="Coutinho P."/>
            <person name="Dacks J.B."/>
            <person name="Durnford D.G."/>
            <person name="Fast N.M."/>
            <person name="Green B.R."/>
            <person name="Grisdale C.J."/>
            <person name="Hempel F."/>
            <person name="Henrissat B."/>
            <person name="Hoppner M.P."/>
            <person name="Ishida K."/>
            <person name="Kim E."/>
            <person name="Koreny L."/>
            <person name="Kroth P.G."/>
            <person name="Liu Y."/>
            <person name="Malik S.B."/>
            <person name="Maier U.G."/>
            <person name="McRose D."/>
            <person name="Mock T."/>
            <person name="Neilson J.A."/>
            <person name="Onodera N.T."/>
            <person name="Poole A.M."/>
            <person name="Pritham E.J."/>
            <person name="Richards T.A."/>
            <person name="Rocap G."/>
            <person name="Roy S.W."/>
            <person name="Sarai C."/>
            <person name="Schaack S."/>
            <person name="Shirato S."/>
            <person name="Slamovits C.H."/>
            <person name="Spencer D.F."/>
            <person name="Suzuki S."/>
            <person name="Worden A.Z."/>
            <person name="Zauner S."/>
            <person name="Barry K."/>
            <person name="Bell C."/>
            <person name="Bharti A.K."/>
            <person name="Crow J.A."/>
            <person name="Grimwood J."/>
            <person name="Kramer R."/>
            <person name="Lindquist E."/>
            <person name="Lucas S."/>
            <person name="Salamov A."/>
            <person name="McFadden G.I."/>
            <person name="Lane C.E."/>
            <person name="Keeling P.J."/>
            <person name="Gray M.W."/>
            <person name="Grigoriev I.V."/>
            <person name="Archibald J.M."/>
        </authorList>
    </citation>
    <scope>NUCLEOTIDE SEQUENCE</scope>
    <source>
        <strain evidence="4 6">CCMP2712</strain>
    </source>
</reference>
<name>L1JYB0_GUITC</name>
<gene>
    <name evidence="4" type="ORF">GUITHDRAFT_101003</name>
</gene>
<dbReference type="RefSeq" id="XP_005840279.1">
    <property type="nucleotide sequence ID" value="XM_005840222.1"/>
</dbReference>
<dbReference type="GeneID" id="17310186"/>
<reference evidence="6" key="2">
    <citation type="submission" date="2012-11" db="EMBL/GenBank/DDBJ databases">
        <authorList>
            <person name="Kuo A."/>
            <person name="Curtis B.A."/>
            <person name="Tanifuji G."/>
            <person name="Burki F."/>
            <person name="Gruber A."/>
            <person name="Irimia M."/>
            <person name="Maruyama S."/>
            <person name="Arias M.C."/>
            <person name="Ball S.G."/>
            <person name="Gile G.H."/>
            <person name="Hirakawa Y."/>
            <person name="Hopkins J.F."/>
            <person name="Rensing S.A."/>
            <person name="Schmutz J."/>
            <person name="Symeonidi A."/>
            <person name="Elias M."/>
            <person name="Eveleigh R.J."/>
            <person name="Herman E.K."/>
            <person name="Klute M.J."/>
            <person name="Nakayama T."/>
            <person name="Obornik M."/>
            <person name="Reyes-Prieto A."/>
            <person name="Armbrust E.V."/>
            <person name="Aves S.J."/>
            <person name="Beiko R.G."/>
            <person name="Coutinho P."/>
            <person name="Dacks J.B."/>
            <person name="Durnford D.G."/>
            <person name="Fast N.M."/>
            <person name="Green B.R."/>
            <person name="Grisdale C."/>
            <person name="Hempe F."/>
            <person name="Henrissat B."/>
            <person name="Hoppner M.P."/>
            <person name="Ishida K.-I."/>
            <person name="Kim E."/>
            <person name="Koreny L."/>
            <person name="Kroth P.G."/>
            <person name="Liu Y."/>
            <person name="Malik S.-B."/>
            <person name="Maier U.G."/>
            <person name="McRose D."/>
            <person name="Mock T."/>
            <person name="Neilson J.A."/>
            <person name="Onodera N.T."/>
            <person name="Poole A.M."/>
            <person name="Pritham E.J."/>
            <person name="Richards T.A."/>
            <person name="Rocap G."/>
            <person name="Roy S.W."/>
            <person name="Sarai C."/>
            <person name="Schaack S."/>
            <person name="Shirato S."/>
            <person name="Slamovits C.H."/>
            <person name="Spencer D.F."/>
            <person name="Suzuki S."/>
            <person name="Worden A.Z."/>
            <person name="Zauner S."/>
            <person name="Barry K."/>
            <person name="Bell C."/>
            <person name="Bharti A.K."/>
            <person name="Crow J.A."/>
            <person name="Grimwood J."/>
            <person name="Kramer R."/>
            <person name="Lindquist E."/>
            <person name="Lucas S."/>
            <person name="Salamov A."/>
            <person name="McFadden G.I."/>
            <person name="Lane C.E."/>
            <person name="Keeling P.J."/>
            <person name="Gray M.W."/>
            <person name="Grigoriev I.V."/>
            <person name="Archibald J.M."/>
        </authorList>
    </citation>
    <scope>NUCLEOTIDE SEQUENCE</scope>
    <source>
        <strain evidence="6">CCMP2712</strain>
    </source>
</reference>
<dbReference type="PANTHER" id="PTHR31121:SF6">
    <property type="entry name" value="ALPHA-1,2 MANNOSYLTRANSFERASE KTR1"/>
    <property type="match status" value="1"/>
</dbReference>
<sequence>MKLGRMLFSLYARAVPSCFVMLAIAAFVLMVGAHELSDSDVLREAVQLSQQGNFDMAARAARTLLRMSREKRDEEMEYISLRMLADCENGKSNVKDNAEETLRPNEFLSFQALVLASRVANSVLNSAGRTYPSGHLKKFVTDLTMFGCKIAYNFRDEGFPSSALRVLKHSLAAIRRVKLSDTSYVDRAAVHLYNDVCNVLRNFGRTAEAKGFCAAAIDLTYKNIGFISNSSLSKFQFNLGKVYSDEDDWENAVVLWRKALEAMEDVDTLISLGMAYSRQGEAAEALAFFKRAFLSDPSHPFPFVAAATTLMRQGDHFHARELLRWLRQPEGEVGYYHDLLRVREGMTAEAFPSSIVWHDDDLHQLKERRIISIAQSDQSLSAAIVYLTSKADEDIQDLNQSLNLLEKNYFTLHRYYPVYVFYDFLEESTILQLNRPNLNISFHKINMDVPSDQQDKHGNFSRKFLGYGLGYRAMCRFFSGPIYNHPAMQAAPTCTNILLSASWQSLDFYMRLDVDSFFIAPLPLDPIQHLADRQQSYGYITTGREERKFVVNLWETFMQEATRLKLPNLPAVGSQKAWGRTFFYTNFEVSAMAVWRSQEYLAIFKALDDSGGFFRHRWGDGPVHYLAVRAMLEDSKVVRFNTLPYWHQTLVVDETPFIASV</sequence>
<dbReference type="GO" id="GO:0000026">
    <property type="term" value="F:alpha-1,2-mannosyltransferase activity"/>
    <property type="evidence" value="ECO:0007669"/>
    <property type="project" value="TreeGrafter"/>
</dbReference>
<evidence type="ECO:0000256" key="1">
    <source>
        <dbReference type="ARBA" id="ARBA00007677"/>
    </source>
</evidence>
<proteinExistence type="inferred from homology"/>
<keyword evidence="6" id="KW-1185">Reference proteome</keyword>
<organism evidence="4">
    <name type="scientific">Guillardia theta (strain CCMP2712)</name>
    <name type="common">Cryptophyte</name>
    <dbReference type="NCBI Taxonomy" id="905079"/>
    <lineage>
        <taxon>Eukaryota</taxon>
        <taxon>Cryptophyceae</taxon>
        <taxon>Pyrenomonadales</taxon>
        <taxon>Geminigeraceae</taxon>
        <taxon>Guillardia</taxon>
    </lineage>
</organism>
<keyword evidence="3" id="KW-0802">TPR repeat</keyword>
<feature type="repeat" description="TPR" evidence="3">
    <location>
        <begin position="266"/>
        <end position="299"/>
    </location>
</feature>
<accession>L1JYB0</accession>
<comment type="similarity">
    <text evidence="1">Belongs to the glycosyltransferase 15 family.</text>
</comment>
<dbReference type="GO" id="GO:0006487">
    <property type="term" value="P:protein N-linked glycosylation"/>
    <property type="evidence" value="ECO:0007669"/>
    <property type="project" value="TreeGrafter"/>
</dbReference>
<keyword evidence="2" id="KW-0808">Transferase</keyword>
<evidence type="ECO:0000256" key="2">
    <source>
        <dbReference type="ARBA" id="ARBA00022679"/>
    </source>
</evidence>
<reference evidence="5" key="3">
    <citation type="submission" date="2016-03" db="UniProtKB">
        <authorList>
            <consortium name="EnsemblProtists"/>
        </authorList>
    </citation>
    <scope>IDENTIFICATION</scope>
</reference>
<evidence type="ECO:0000313" key="6">
    <source>
        <dbReference type="Proteomes" id="UP000011087"/>
    </source>
</evidence>
<dbReference type="EMBL" id="JH992970">
    <property type="protein sequence ID" value="EKX53299.1"/>
    <property type="molecule type" value="Genomic_DNA"/>
</dbReference>
<dbReference type="SUPFAM" id="SSF48452">
    <property type="entry name" value="TPR-like"/>
    <property type="match status" value="1"/>
</dbReference>
<dbReference type="KEGG" id="gtt:GUITHDRAFT_101003"/>
<dbReference type="PaxDb" id="55529-EKX53299"/>
<dbReference type="GO" id="GO:0000032">
    <property type="term" value="P:cell wall mannoprotein biosynthetic process"/>
    <property type="evidence" value="ECO:0007669"/>
    <property type="project" value="TreeGrafter"/>
</dbReference>
<dbReference type="Pfam" id="PF01793">
    <property type="entry name" value="Glyco_transf_15"/>
    <property type="match status" value="1"/>
</dbReference>
<dbReference type="GO" id="GO:0016020">
    <property type="term" value="C:membrane"/>
    <property type="evidence" value="ECO:0007669"/>
    <property type="project" value="InterPro"/>
</dbReference>
<dbReference type="InterPro" id="IPR019734">
    <property type="entry name" value="TPR_rpt"/>
</dbReference>
<dbReference type="SMART" id="SM00028">
    <property type="entry name" value="TPR"/>
    <property type="match status" value="2"/>
</dbReference>
<dbReference type="Pfam" id="PF13374">
    <property type="entry name" value="TPR_10"/>
    <property type="match status" value="1"/>
</dbReference>
<dbReference type="PANTHER" id="PTHR31121">
    <property type="entry name" value="ALPHA-1,2 MANNOSYLTRANSFERASE KTR1"/>
    <property type="match status" value="1"/>
</dbReference>
<dbReference type="GO" id="GO:0005794">
    <property type="term" value="C:Golgi apparatus"/>
    <property type="evidence" value="ECO:0007669"/>
    <property type="project" value="TreeGrafter"/>
</dbReference>
<dbReference type="OrthoDB" id="439943at2759"/>
<dbReference type="Gene3D" id="3.90.550.10">
    <property type="entry name" value="Spore Coat Polysaccharide Biosynthesis Protein SpsA, Chain A"/>
    <property type="match status" value="1"/>
</dbReference>
<dbReference type="InterPro" id="IPR011990">
    <property type="entry name" value="TPR-like_helical_dom_sf"/>
</dbReference>
<dbReference type="PROSITE" id="PS50005">
    <property type="entry name" value="TPR"/>
    <property type="match status" value="1"/>
</dbReference>
<protein>
    <submittedName>
        <fullName evidence="4 5">Uncharacterized protein</fullName>
    </submittedName>
</protein>